<evidence type="ECO:0000313" key="3">
    <source>
        <dbReference type="WBParaSite" id="PSAMB.scaffold1052size36665.g10592.t1"/>
    </source>
</evidence>
<evidence type="ECO:0000256" key="1">
    <source>
        <dbReference type="SAM" id="MobiDB-lite"/>
    </source>
</evidence>
<organism evidence="2 3">
    <name type="scientific">Plectus sambesii</name>
    <dbReference type="NCBI Taxonomy" id="2011161"/>
    <lineage>
        <taxon>Eukaryota</taxon>
        <taxon>Metazoa</taxon>
        <taxon>Ecdysozoa</taxon>
        <taxon>Nematoda</taxon>
        <taxon>Chromadorea</taxon>
        <taxon>Plectida</taxon>
        <taxon>Plectina</taxon>
        <taxon>Plectoidea</taxon>
        <taxon>Plectidae</taxon>
        <taxon>Plectus</taxon>
    </lineage>
</organism>
<dbReference type="AlphaFoldDB" id="A0A914UK91"/>
<proteinExistence type="predicted"/>
<dbReference type="WBParaSite" id="PSAMB.scaffold1052size36665.g10592.t1">
    <property type="protein sequence ID" value="PSAMB.scaffold1052size36665.g10592.t1"/>
    <property type="gene ID" value="PSAMB.scaffold1052size36665.g10592"/>
</dbReference>
<evidence type="ECO:0000313" key="2">
    <source>
        <dbReference type="Proteomes" id="UP000887566"/>
    </source>
</evidence>
<name>A0A914UK91_9BILA</name>
<protein>
    <submittedName>
        <fullName evidence="3">Uncharacterized protein</fullName>
    </submittedName>
</protein>
<sequence>MAHSVGGNGSPERRRRSRFVGRIDRLQPDIYPTDPCAIIEVVNAPRRRHRNRPPHMRASCEALQPHCTNCFTRRLTNPGYEFCIEAAFQGIRTTRRDKTMRAFA</sequence>
<accession>A0A914UK91</accession>
<dbReference type="Proteomes" id="UP000887566">
    <property type="component" value="Unplaced"/>
</dbReference>
<feature type="region of interest" description="Disordered" evidence="1">
    <location>
        <begin position="1"/>
        <end position="21"/>
    </location>
</feature>
<reference evidence="3" key="1">
    <citation type="submission" date="2022-11" db="UniProtKB">
        <authorList>
            <consortium name="WormBaseParasite"/>
        </authorList>
    </citation>
    <scope>IDENTIFICATION</scope>
</reference>
<keyword evidence="2" id="KW-1185">Reference proteome</keyword>